<comment type="similarity">
    <text evidence="2">Belongs to the membrane magnesium transporter (TC 1.A.67) family.</text>
</comment>
<evidence type="ECO:0000313" key="8">
    <source>
        <dbReference type="Proteomes" id="UP000241818"/>
    </source>
</evidence>
<organism evidence="7 8">
    <name type="scientific">Amorphotheca resinae ATCC 22711</name>
    <dbReference type="NCBI Taxonomy" id="857342"/>
    <lineage>
        <taxon>Eukaryota</taxon>
        <taxon>Fungi</taxon>
        <taxon>Dikarya</taxon>
        <taxon>Ascomycota</taxon>
        <taxon>Pezizomycotina</taxon>
        <taxon>Leotiomycetes</taxon>
        <taxon>Helotiales</taxon>
        <taxon>Amorphothecaceae</taxon>
        <taxon>Amorphotheca</taxon>
    </lineage>
</organism>
<keyword evidence="3" id="KW-0812">Transmembrane</keyword>
<dbReference type="STRING" id="857342.A0A2T3B3Q2"/>
<dbReference type="RefSeq" id="XP_024721544.1">
    <property type="nucleotide sequence ID" value="XM_024860691.1"/>
</dbReference>
<protein>
    <recommendedName>
        <fullName evidence="9">Magnesium transporter</fullName>
    </recommendedName>
</protein>
<proteinExistence type="inferred from homology"/>
<comment type="subcellular location">
    <subcellularLocation>
        <location evidence="1">Endomembrane system</location>
        <topology evidence="1">Multi-pass membrane protein</topology>
    </subcellularLocation>
</comment>
<dbReference type="InParanoid" id="A0A2T3B3Q2"/>
<evidence type="ECO:0000256" key="2">
    <source>
        <dbReference type="ARBA" id="ARBA00006109"/>
    </source>
</evidence>
<feature type="signal peptide" evidence="6">
    <location>
        <begin position="1"/>
        <end position="22"/>
    </location>
</feature>
<dbReference type="InterPro" id="IPR018937">
    <property type="entry name" value="MMgT"/>
</dbReference>
<dbReference type="PANTHER" id="PTHR28144:SF1">
    <property type="entry name" value="ER MEMBRANE PROTEIN COMPLEX SUBUNIT 5"/>
    <property type="match status" value="1"/>
</dbReference>
<accession>A0A2T3B3Q2</accession>
<dbReference type="GeneID" id="36568772"/>
<feature type="chain" id="PRO_5015734789" description="Magnesium transporter" evidence="6">
    <location>
        <begin position="23"/>
        <end position="150"/>
    </location>
</feature>
<keyword evidence="4" id="KW-1133">Transmembrane helix</keyword>
<evidence type="ECO:0000313" key="7">
    <source>
        <dbReference type="EMBL" id="PSS20274.1"/>
    </source>
</evidence>
<name>A0A2T3B3Q2_AMORE</name>
<dbReference type="EMBL" id="KZ679010">
    <property type="protein sequence ID" value="PSS20274.1"/>
    <property type="molecule type" value="Genomic_DNA"/>
</dbReference>
<gene>
    <name evidence="7" type="ORF">M430DRAFT_101233</name>
</gene>
<dbReference type="Pfam" id="PF10270">
    <property type="entry name" value="MMgT"/>
    <property type="match status" value="1"/>
</dbReference>
<reference evidence="7 8" key="1">
    <citation type="journal article" date="2018" name="New Phytol.">
        <title>Comparative genomics and transcriptomics depict ericoid mycorrhizal fungi as versatile saprotrophs and plant mutualists.</title>
        <authorList>
            <person name="Martino E."/>
            <person name="Morin E."/>
            <person name="Grelet G.A."/>
            <person name="Kuo A."/>
            <person name="Kohler A."/>
            <person name="Daghino S."/>
            <person name="Barry K.W."/>
            <person name="Cichocki N."/>
            <person name="Clum A."/>
            <person name="Dockter R.B."/>
            <person name="Hainaut M."/>
            <person name="Kuo R.C."/>
            <person name="LaButti K."/>
            <person name="Lindahl B.D."/>
            <person name="Lindquist E.A."/>
            <person name="Lipzen A."/>
            <person name="Khouja H.R."/>
            <person name="Magnuson J."/>
            <person name="Murat C."/>
            <person name="Ohm R.A."/>
            <person name="Singer S.W."/>
            <person name="Spatafora J.W."/>
            <person name="Wang M."/>
            <person name="Veneault-Fourrey C."/>
            <person name="Henrissat B."/>
            <person name="Grigoriev I.V."/>
            <person name="Martin F.M."/>
            <person name="Perotto S."/>
        </authorList>
    </citation>
    <scope>NUCLEOTIDE SEQUENCE [LARGE SCALE GENOMIC DNA]</scope>
    <source>
        <strain evidence="7 8">ATCC 22711</strain>
    </source>
</reference>
<dbReference type="InterPro" id="IPR053279">
    <property type="entry name" value="EMC_subunit"/>
</dbReference>
<dbReference type="OrthoDB" id="44756at2759"/>
<keyword evidence="5" id="KW-0472">Membrane</keyword>
<evidence type="ECO:0000256" key="4">
    <source>
        <dbReference type="ARBA" id="ARBA00022989"/>
    </source>
</evidence>
<keyword evidence="8" id="KW-1185">Reference proteome</keyword>
<dbReference type="AlphaFoldDB" id="A0A2T3B3Q2"/>
<evidence type="ECO:0008006" key="9">
    <source>
        <dbReference type="Google" id="ProtNLM"/>
    </source>
</evidence>
<evidence type="ECO:0000256" key="6">
    <source>
        <dbReference type="SAM" id="SignalP"/>
    </source>
</evidence>
<dbReference type="GO" id="GO:0034975">
    <property type="term" value="P:protein folding in endoplasmic reticulum"/>
    <property type="evidence" value="ECO:0007669"/>
    <property type="project" value="TreeGrafter"/>
</dbReference>
<dbReference type="Proteomes" id="UP000241818">
    <property type="component" value="Unassembled WGS sequence"/>
</dbReference>
<evidence type="ECO:0000256" key="3">
    <source>
        <dbReference type="ARBA" id="ARBA00022692"/>
    </source>
</evidence>
<evidence type="ECO:0000256" key="1">
    <source>
        <dbReference type="ARBA" id="ARBA00004127"/>
    </source>
</evidence>
<evidence type="ECO:0000256" key="5">
    <source>
        <dbReference type="ARBA" id="ARBA00023136"/>
    </source>
</evidence>
<keyword evidence="6" id="KW-0732">Signal</keyword>
<dbReference type="GO" id="GO:0072546">
    <property type="term" value="C:EMC complex"/>
    <property type="evidence" value="ECO:0007669"/>
    <property type="project" value="TreeGrafter"/>
</dbReference>
<dbReference type="PANTHER" id="PTHR28144">
    <property type="entry name" value="ER MEMBRANE PROTEIN COMPLEX SUBUNIT 5"/>
    <property type="match status" value="1"/>
</dbReference>
<sequence>MTWLSNSITGLGLLFLAHACYSAHEHSALHSTSTASISSIVSHGTSAPTVASLPLDISLETIVAVFTVCLGLVLGTPELRPIQWRVWAGKIEREGEKGFMNGDGQTDKDYVGNPFKVLESRPGFIDIRKQRKEFAEWVREGGGTSAAPKS</sequence>